<reference evidence="14 15" key="1">
    <citation type="submission" date="2020-11" db="EMBL/GenBank/DDBJ databases">
        <title>Kefir isolates.</title>
        <authorList>
            <person name="Marcisauskas S."/>
            <person name="Kim Y."/>
            <person name="Blasche S."/>
        </authorList>
    </citation>
    <scope>NUCLEOTIDE SEQUENCE [LARGE SCALE GENOMIC DNA]</scope>
    <source>
        <strain evidence="14 15">KR</strain>
    </source>
</reference>
<dbReference type="GO" id="GO:0006508">
    <property type="term" value="P:proteolysis"/>
    <property type="evidence" value="ECO:0007669"/>
    <property type="project" value="UniProtKB-KW"/>
</dbReference>
<evidence type="ECO:0000259" key="11">
    <source>
        <dbReference type="PROSITE" id="PS50053"/>
    </source>
</evidence>
<dbReference type="Gene3D" id="3.10.20.90">
    <property type="entry name" value="Phosphatidylinositol 3-kinase Catalytic Subunit, Chain A, domain 1"/>
    <property type="match status" value="1"/>
</dbReference>
<comment type="similarity">
    <text evidence="3">Belongs to the peptidase C19 family.</text>
</comment>
<dbReference type="GO" id="GO:0005634">
    <property type="term" value="C:nucleus"/>
    <property type="evidence" value="ECO:0007669"/>
    <property type="project" value="UniProtKB-SubCell"/>
</dbReference>
<feature type="compositionally biased region" description="Low complexity" evidence="10">
    <location>
        <begin position="1193"/>
        <end position="1202"/>
    </location>
</feature>
<evidence type="ECO:0000259" key="13">
    <source>
        <dbReference type="PROSITE" id="PS51283"/>
    </source>
</evidence>
<dbReference type="PROSITE" id="PS00973">
    <property type="entry name" value="USP_2"/>
    <property type="match status" value="1"/>
</dbReference>
<sequence>MPPKKKGRAAESIHTDLVAAFDAVRPQLLLSPDSLPQDLVARAYGQAGPRDKDQGPSTFNRQCPPRWQAGTDNAAAAAGPSRNGSAAPAKCDSTEVLVLDTASEESNGEEVVTTTTKGKGKAKAKGKGKAVSLEPKEKPCSPENCANNPNCVNWLGQEKWEDSKKALKEFRKAAKLPPDPNNERDPDLPGGLVNLGATCYANSFLQVWYRDVRFRRGVYSCQPAANGNVEASPVFQLQVLFAFLQKSQQAAYDPEPLVESLKIPKTEQQDAQEFSKLFLNLLDHEFKKQAKRAESEGGDAGVGKLVEDLFEGQITYGTRCSACGTESERSSSFLEVEISLAKTCKLEARLAHSLEPEKLEGDNQYFCETCDKKRDAERYQKLTSLPPVLHFSILRFVFDYDTLERRKSQNAISYPLQLDMGQFLSPDAHGEQQEVWYDLKGVLMHKGQSAHHGHYVAQIYDEGRGKWFLFDDETVTPIDDLNSPTAYDEDGAAVTSKKRPAAGFVRAADGSILPKSKDAYMLVYTRREQKSSPAPEPEPPALAVDAVEKLDAKYMQELEEYLAKSDAVEEAFKAMRETKQIVYRQLALQEDDDQTYLVDKSELRRWIEEGLKKPAKVAENGDEASKPTNGPGEDTTSGGPDGDANTRQEDEVEKVAAEDGGDAKDDELPAPATIARTVQVTEPITRLTNSAVMCEHGHADPRKAEQMKRVSEASIIALSEKGISVEPPLEIPTAFCRQCVAAIAADHVYAQEHPKRVKEFDVANQDRSGTSMPLVSATWLKDWRKPLPKMHVAGKWQDPSPNDEPFVSDIRCEHGLGQPNANRRMAISSGAVKVLQRVIPSWRPLELDPCEECEGTLEQSVAEADKLKVQQGVDKKNIKSLDDQGRLGAGRLPLSQDPQSHFVIPKEWSRKWVAWSRKKQCGPADRPPALNNEQFLCEHGRLCLDLTREAEAAREITIVQPKEWAYLKKTYDAGPPINVWQDVDTVGPSSSPAVCSSCLAEKKKHFDTATLRVRVLKGTDFDKDGQRRIQHESSPEVAPPHAQTFARMAATGQRSSTRIKNKPTMAWERQLRHVQMEKDDRVKDLKRKVEEETKIPFISQRLFYRFEELLDADRSVSDLGLMDGDTLEVFEVQIDDDDLDKLEDVRPRGSKKRSREEGFGGTGLLGFGIKDDDGDAVAQTDSAEGALAGANDSTTSSTSSSSGKKRKMSSPPPRVEQEDDISMEDDRISCPTCTFLNHAALDDCEVCGNPMAE</sequence>
<evidence type="ECO:0000256" key="7">
    <source>
        <dbReference type="ARBA" id="ARBA00022801"/>
    </source>
</evidence>
<evidence type="ECO:0000313" key="14">
    <source>
        <dbReference type="EMBL" id="KAG0666620.1"/>
    </source>
</evidence>
<dbReference type="GO" id="GO:0005829">
    <property type="term" value="C:cytosol"/>
    <property type="evidence" value="ECO:0007669"/>
    <property type="project" value="TreeGrafter"/>
</dbReference>
<feature type="compositionally biased region" description="Basic residues" evidence="10">
    <location>
        <begin position="118"/>
        <end position="128"/>
    </location>
</feature>
<dbReference type="InterPro" id="IPR028889">
    <property type="entry name" value="USP"/>
</dbReference>
<dbReference type="InterPro" id="IPR018200">
    <property type="entry name" value="USP_CS"/>
</dbReference>
<dbReference type="PROSITE" id="PS51283">
    <property type="entry name" value="DUSP"/>
    <property type="match status" value="1"/>
</dbReference>
<comment type="catalytic activity">
    <reaction evidence="1">
        <text>Thiol-dependent hydrolysis of ester, thioester, amide, peptide and isopeptide bonds formed by the C-terminal Gly of ubiquitin (a 76-residue protein attached to proteins as an intracellular targeting signal).</text>
        <dbReference type="EC" id="3.4.19.12"/>
    </reaction>
</comment>
<dbReference type="SUPFAM" id="SSF54001">
    <property type="entry name" value="Cysteine proteinases"/>
    <property type="match status" value="1"/>
</dbReference>
<dbReference type="InterPro" id="IPR050164">
    <property type="entry name" value="Peptidase_C19"/>
</dbReference>
<organism evidence="14 15">
    <name type="scientific">Rhodotorula mucilaginosa</name>
    <name type="common">Yeast</name>
    <name type="synonym">Rhodotorula rubra</name>
    <dbReference type="NCBI Taxonomy" id="5537"/>
    <lineage>
        <taxon>Eukaryota</taxon>
        <taxon>Fungi</taxon>
        <taxon>Dikarya</taxon>
        <taxon>Basidiomycota</taxon>
        <taxon>Pucciniomycotina</taxon>
        <taxon>Microbotryomycetes</taxon>
        <taxon>Sporidiobolales</taxon>
        <taxon>Sporidiobolaceae</taxon>
        <taxon>Rhodotorula</taxon>
    </lineage>
</organism>
<accession>A0A9P7BA47</accession>
<evidence type="ECO:0000313" key="15">
    <source>
        <dbReference type="Proteomes" id="UP000777482"/>
    </source>
</evidence>
<feature type="region of interest" description="Disordered" evidence="10">
    <location>
        <begin position="615"/>
        <end position="668"/>
    </location>
</feature>
<dbReference type="AlphaFoldDB" id="A0A9P7BA47"/>
<comment type="subcellular location">
    <subcellularLocation>
        <location evidence="2">Nucleus</location>
    </subcellularLocation>
</comment>
<dbReference type="EMBL" id="PUHQ01000004">
    <property type="protein sequence ID" value="KAG0666620.1"/>
    <property type="molecule type" value="Genomic_DNA"/>
</dbReference>
<feature type="region of interest" description="Disordered" evidence="10">
    <location>
        <begin position="32"/>
        <end position="140"/>
    </location>
</feature>
<dbReference type="Gene3D" id="3.90.70.10">
    <property type="entry name" value="Cysteine proteinases"/>
    <property type="match status" value="1"/>
</dbReference>
<feature type="region of interest" description="Disordered" evidence="10">
    <location>
        <begin position="1184"/>
        <end position="1224"/>
    </location>
</feature>
<dbReference type="Pfam" id="PF00443">
    <property type="entry name" value="UCH"/>
    <property type="match status" value="1"/>
</dbReference>
<dbReference type="EC" id="3.4.19.12" evidence="4"/>
<dbReference type="PROSITE" id="PS50053">
    <property type="entry name" value="UBIQUITIN_2"/>
    <property type="match status" value="1"/>
</dbReference>
<protein>
    <recommendedName>
        <fullName evidence="4">ubiquitinyl hydrolase 1</fullName>
        <ecNumber evidence="4">3.4.19.12</ecNumber>
    </recommendedName>
</protein>
<keyword evidence="15" id="KW-1185">Reference proteome</keyword>
<keyword evidence="8" id="KW-0788">Thiol protease</keyword>
<dbReference type="CDD" id="cd02668">
    <property type="entry name" value="Peptidase_C19L"/>
    <property type="match status" value="1"/>
</dbReference>
<dbReference type="SUPFAM" id="SSF143791">
    <property type="entry name" value="DUSP-like"/>
    <property type="match status" value="1"/>
</dbReference>
<dbReference type="InterPro" id="IPR001394">
    <property type="entry name" value="Peptidase_C19_UCH"/>
</dbReference>
<dbReference type="InterPro" id="IPR029071">
    <property type="entry name" value="Ubiquitin-like_domsf"/>
</dbReference>
<dbReference type="Gene3D" id="3.30.2230.10">
    <property type="entry name" value="DUSP-like"/>
    <property type="match status" value="1"/>
</dbReference>
<evidence type="ECO:0000256" key="8">
    <source>
        <dbReference type="ARBA" id="ARBA00022807"/>
    </source>
</evidence>
<keyword evidence="9" id="KW-0539">Nucleus</keyword>
<dbReference type="InterPro" id="IPR033841">
    <property type="entry name" value="Pep_USP48"/>
</dbReference>
<dbReference type="PROSITE" id="PS50235">
    <property type="entry name" value="USP_3"/>
    <property type="match status" value="1"/>
</dbReference>
<name>A0A9P7BA47_RHOMI</name>
<evidence type="ECO:0000256" key="4">
    <source>
        <dbReference type="ARBA" id="ARBA00012759"/>
    </source>
</evidence>
<evidence type="ECO:0000256" key="1">
    <source>
        <dbReference type="ARBA" id="ARBA00000707"/>
    </source>
</evidence>
<evidence type="ECO:0000256" key="5">
    <source>
        <dbReference type="ARBA" id="ARBA00022670"/>
    </source>
</evidence>
<dbReference type="GO" id="GO:0016579">
    <property type="term" value="P:protein deubiquitination"/>
    <property type="evidence" value="ECO:0007669"/>
    <property type="project" value="InterPro"/>
</dbReference>
<keyword evidence="5" id="KW-0645">Protease</keyword>
<evidence type="ECO:0000256" key="10">
    <source>
        <dbReference type="SAM" id="MobiDB-lite"/>
    </source>
</evidence>
<evidence type="ECO:0000256" key="3">
    <source>
        <dbReference type="ARBA" id="ARBA00009085"/>
    </source>
</evidence>
<proteinExistence type="inferred from homology"/>
<evidence type="ECO:0000259" key="12">
    <source>
        <dbReference type="PROSITE" id="PS50235"/>
    </source>
</evidence>
<feature type="domain" description="DUSP" evidence="13">
    <location>
        <begin position="879"/>
        <end position="983"/>
    </location>
</feature>
<dbReference type="PROSITE" id="PS00972">
    <property type="entry name" value="USP_1"/>
    <property type="match status" value="1"/>
</dbReference>
<dbReference type="InterPro" id="IPR006615">
    <property type="entry name" value="Pept_C19_DUSP"/>
</dbReference>
<dbReference type="InterPro" id="IPR038765">
    <property type="entry name" value="Papain-like_cys_pep_sf"/>
</dbReference>
<dbReference type="PANTHER" id="PTHR24006:SF722">
    <property type="entry name" value="UBIQUITIN CARBOXYL-TERMINAL HYDROLASE 48"/>
    <property type="match status" value="1"/>
</dbReference>
<dbReference type="InterPro" id="IPR035927">
    <property type="entry name" value="DUSP-like_sf"/>
</dbReference>
<evidence type="ECO:0000256" key="9">
    <source>
        <dbReference type="ARBA" id="ARBA00023242"/>
    </source>
</evidence>
<evidence type="ECO:0000256" key="6">
    <source>
        <dbReference type="ARBA" id="ARBA00022786"/>
    </source>
</evidence>
<dbReference type="OrthoDB" id="289038at2759"/>
<keyword evidence="7" id="KW-0378">Hydrolase</keyword>
<dbReference type="Pfam" id="PF00240">
    <property type="entry name" value="ubiquitin"/>
    <property type="match status" value="1"/>
</dbReference>
<keyword evidence="6" id="KW-0833">Ubl conjugation pathway</keyword>
<dbReference type="Proteomes" id="UP000777482">
    <property type="component" value="Unassembled WGS sequence"/>
</dbReference>
<dbReference type="CDD" id="cd17039">
    <property type="entry name" value="Ubl_ubiquitin_like"/>
    <property type="match status" value="1"/>
</dbReference>
<feature type="domain" description="Ubiquitin-like" evidence="11">
    <location>
        <begin position="1074"/>
        <end position="1129"/>
    </location>
</feature>
<feature type="compositionally biased region" description="Basic and acidic residues" evidence="10">
    <location>
        <begin position="644"/>
        <end position="667"/>
    </location>
</feature>
<dbReference type="SUPFAM" id="SSF54236">
    <property type="entry name" value="Ubiquitin-like"/>
    <property type="match status" value="1"/>
</dbReference>
<evidence type="ECO:0000256" key="2">
    <source>
        <dbReference type="ARBA" id="ARBA00004123"/>
    </source>
</evidence>
<dbReference type="GO" id="GO:0004843">
    <property type="term" value="F:cysteine-type deubiquitinase activity"/>
    <property type="evidence" value="ECO:0007669"/>
    <property type="project" value="UniProtKB-EC"/>
</dbReference>
<feature type="domain" description="USP" evidence="12">
    <location>
        <begin position="190"/>
        <end position="527"/>
    </location>
</feature>
<dbReference type="InterPro" id="IPR000626">
    <property type="entry name" value="Ubiquitin-like_dom"/>
</dbReference>
<gene>
    <name evidence="14" type="ORF">C6P46_004286</name>
</gene>
<comment type="caution">
    <text evidence="14">The sequence shown here is derived from an EMBL/GenBank/DDBJ whole genome shotgun (WGS) entry which is preliminary data.</text>
</comment>
<dbReference type="PANTHER" id="PTHR24006">
    <property type="entry name" value="UBIQUITIN CARBOXYL-TERMINAL HYDROLASE"/>
    <property type="match status" value="1"/>
</dbReference>